<proteinExistence type="predicted"/>
<keyword evidence="2" id="KW-1185">Reference proteome</keyword>
<sequence length="127" mass="13920">MTDEIEQTVRLPDGAQPLTAYGRNYAFDGQDKVVATYLIPSLHSSQDEGCEVMLDDFDSRPCTQEEIKELAEAEASMTASQTPAGEIRWHESPKSLPFINDGGCAQVNVEYDIAAHRILAVECNGEA</sequence>
<evidence type="ECO:0008006" key="3">
    <source>
        <dbReference type="Google" id="ProtNLM"/>
    </source>
</evidence>
<gene>
    <name evidence="1" type="ORF">O0R41_06675</name>
</gene>
<name>A0ABU3ZVA3_9SPHN</name>
<protein>
    <recommendedName>
        <fullName evidence="3">Lipoprotein</fullName>
    </recommendedName>
</protein>
<evidence type="ECO:0000313" key="1">
    <source>
        <dbReference type="EMBL" id="MDV5823277.1"/>
    </source>
</evidence>
<dbReference type="EMBL" id="JAPTHD010000002">
    <property type="protein sequence ID" value="MDV5823277.1"/>
    <property type="molecule type" value="Genomic_DNA"/>
</dbReference>
<evidence type="ECO:0000313" key="2">
    <source>
        <dbReference type="Proteomes" id="UP001185984"/>
    </source>
</evidence>
<dbReference type="RefSeq" id="WP_317516292.1">
    <property type="nucleotide sequence ID" value="NZ_JAPTHD010000002.1"/>
</dbReference>
<comment type="caution">
    <text evidence="1">The sequence shown here is derived from an EMBL/GenBank/DDBJ whole genome shotgun (WGS) entry which is preliminary data.</text>
</comment>
<organism evidence="1 2">
    <name type="scientific">Sphingobium naphthae</name>
    <dbReference type="NCBI Taxonomy" id="1886786"/>
    <lineage>
        <taxon>Bacteria</taxon>
        <taxon>Pseudomonadati</taxon>
        <taxon>Pseudomonadota</taxon>
        <taxon>Alphaproteobacteria</taxon>
        <taxon>Sphingomonadales</taxon>
        <taxon>Sphingomonadaceae</taxon>
        <taxon>Sphingobium</taxon>
    </lineage>
</organism>
<reference evidence="2" key="1">
    <citation type="journal article" date="2022" name="J Environ Chem Eng">
        <title>Biodegradation of petroleum oil using a constructed nonpathogenic and heavy metal-tolerant bacterial consortium isolated from marine sponges.</title>
        <authorList>
            <person name="Dechsakulwatana C."/>
            <person name="Rungsihiranrut A."/>
            <person name="Muangchinda C."/>
            <person name="Ningthoujam R."/>
            <person name="Klankeo P."/>
            <person name="Pinyakong O."/>
        </authorList>
    </citation>
    <scope>NUCLEOTIDE SEQUENCE [LARGE SCALE GENOMIC DNA]</scope>
    <source>
        <strain evidence="2">MO2-4</strain>
    </source>
</reference>
<dbReference type="Proteomes" id="UP001185984">
    <property type="component" value="Unassembled WGS sequence"/>
</dbReference>
<accession>A0ABU3ZVA3</accession>